<organism evidence="1 2">
    <name type="scientific">Parasponia andersonii</name>
    <name type="common">Sponia andersonii</name>
    <dbReference type="NCBI Taxonomy" id="3476"/>
    <lineage>
        <taxon>Eukaryota</taxon>
        <taxon>Viridiplantae</taxon>
        <taxon>Streptophyta</taxon>
        <taxon>Embryophyta</taxon>
        <taxon>Tracheophyta</taxon>
        <taxon>Spermatophyta</taxon>
        <taxon>Magnoliopsida</taxon>
        <taxon>eudicotyledons</taxon>
        <taxon>Gunneridae</taxon>
        <taxon>Pentapetalae</taxon>
        <taxon>rosids</taxon>
        <taxon>fabids</taxon>
        <taxon>Rosales</taxon>
        <taxon>Cannabaceae</taxon>
        <taxon>Parasponia</taxon>
    </lineage>
</organism>
<proteinExistence type="predicted"/>
<comment type="caution">
    <text evidence="1">The sequence shown here is derived from an EMBL/GenBank/DDBJ whole genome shotgun (WGS) entry which is preliminary data.</text>
</comment>
<dbReference type="OrthoDB" id="10432406at2759"/>
<keyword evidence="2" id="KW-1185">Reference proteome</keyword>
<evidence type="ECO:0000313" key="1">
    <source>
        <dbReference type="EMBL" id="PON79097.1"/>
    </source>
</evidence>
<name>A0A2P5E0P9_PARAD</name>
<dbReference type="Proteomes" id="UP000237105">
    <property type="component" value="Unassembled WGS sequence"/>
</dbReference>
<accession>A0A2P5E0P9</accession>
<dbReference type="EMBL" id="JXTB01000006">
    <property type="protein sequence ID" value="PON79097.1"/>
    <property type="molecule type" value="Genomic_DNA"/>
</dbReference>
<gene>
    <name evidence="1" type="ORF">PanWU01x14_015980</name>
</gene>
<evidence type="ECO:0000313" key="2">
    <source>
        <dbReference type="Proteomes" id="UP000237105"/>
    </source>
</evidence>
<sequence>MSLEQPQGVPLEAFSLEVNAIKTTIKDYESYIKSLNEEIVIDESRLLQHRRGVL</sequence>
<reference evidence="2" key="1">
    <citation type="submission" date="2016-06" db="EMBL/GenBank/DDBJ databases">
        <title>Parallel loss of symbiosis genes in relatives of nitrogen-fixing non-legume Parasponia.</title>
        <authorList>
            <person name="Van Velzen R."/>
            <person name="Holmer R."/>
            <person name="Bu F."/>
            <person name="Rutten L."/>
            <person name="Van Zeijl A."/>
            <person name="Liu W."/>
            <person name="Santuari L."/>
            <person name="Cao Q."/>
            <person name="Sharma T."/>
            <person name="Shen D."/>
            <person name="Roswanjaya Y."/>
            <person name="Wardhani T."/>
            <person name="Kalhor M.S."/>
            <person name="Jansen J."/>
            <person name="Van den Hoogen J."/>
            <person name="Gungor B."/>
            <person name="Hartog M."/>
            <person name="Hontelez J."/>
            <person name="Verver J."/>
            <person name="Yang W.-C."/>
            <person name="Schijlen E."/>
            <person name="Repin R."/>
            <person name="Schilthuizen M."/>
            <person name="Schranz E."/>
            <person name="Heidstra R."/>
            <person name="Miyata K."/>
            <person name="Fedorova E."/>
            <person name="Kohlen W."/>
            <person name="Bisseling T."/>
            <person name="Smit S."/>
            <person name="Geurts R."/>
        </authorList>
    </citation>
    <scope>NUCLEOTIDE SEQUENCE [LARGE SCALE GENOMIC DNA]</scope>
    <source>
        <strain evidence="2">cv. WU1-14</strain>
    </source>
</reference>
<protein>
    <submittedName>
        <fullName evidence="1">Uncharacterized protein</fullName>
    </submittedName>
</protein>
<dbReference type="AlphaFoldDB" id="A0A2P5E0P9"/>